<keyword evidence="1" id="KW-1133">Transmembrane helix</keyword>
<dbReference type="EMBL" id="AP022605">
    <property type="protein sequence ID" value="BBZ05901.1"/>
    <property type="molecule type" value="Genomic_DNA"/>
</dbReference>
<dbReference type="Pfam" id="PF06724">
    <property type="entry name" value="DUF1206"/>
    <property type="match status" value="3"/>
</dbReference>
<sequence>MTDETGAAGAVRSATNQRGAQIAARVGYLINGMLHLLIAYIIFRIAIGSGSGDADQSGALATLAQTHGGFLALWGVAVALVPLTLWRLAETVLGLHPTEHHQPNPNPDDFLMVNRLKALGLGVLYAAVAAMAVQFALGSRDSSAQRTVGLSTWLMRTPEGKAALALIGLGVTAVGCYFAFKGASRRFRDDLNISGGRLLTVLGASGHVAEGVVLAVAGALVVVASVRADPSKATGLDGAVKALGQMPFGPVLIGIAAAGFAAYGLYSFALTRYARM</sequence>
<dbReference type="STRING" id="126673.AWC01_17745"/>
<proteinExistence type="predicted"/>
<evidence type="ECO:0000313" key="5">
    <source>
        <dbReference type="Proteomes" id="UP000193564"/>
    </source>
</evidence>
<feature type="transmembrane region" description="Helical" evidence="1">
    <location>
        <begin position="26"/>
        <end position="47"/>
    </location>
</feature>
<dbReference type="Proteomes" id="UP000193564">
    <property type="component" value="Unassembled WGS sequence"/>
</dbReference>
<keyword evidence="5" id="KW-1185">Reference proteome</keyword>
<evidence type="ECO:0000313" key="6">
    <source>
        <dbReference type="Proteomes" id="UP000467201"/>
    </source>
</evidence>
<dbReference type="OrthoDB" id="4552598at2"/>
<dbReference type="Proteomes" id="UP000467201">
    <property type="component" value="Chromosome"/>
</dbReference>
<feature type="transmembrane region" description="Helical" evidence="1">
    <location>
        <begin position="118"/>
        <end position="137"/>
    </location>
</feature>
<dbReference type="AlphaFoldDB" id="A0A1X1SXQ5"/>
<feature type="domain" description="DUF1206" evidence="2">
    <location>
        <begin position="118"/>
        <end position="184"/>
    </location>
</feature>
<feature type="domain" description="DUF1206" evidence="2">
    <location>
        <begin position="26"/>
        <end position="92"/>
    </location>
</feature>
<name>A0A1X1SXQ5_9MYCO</name>
<evidence type="ECO:0000259" key="2">
    <source>
        <dbReference type="Pfam" id="PF06724"/>
    </source>
</evidence>
<evidence type="ECO:0000256" key="1">
    <source>
        <dbReference type="SAM" id="Phobius"/>
    </source>
</evidence>
<feature type="transmembrane region" description="Helical" evidence="1">
    <location>
        <begin position="201"/>
        <end position="226"/>
    </location>
</feature>
<dbReference type="RefSeq" id="WP_085192692.1">
    <property type="nucleotide sequence ID" value="NZ_AP022605.1"/>
</dbReference>
<evidence type="ECO:0000313" key="4">
    <source>
        <dbReference type="EMBL" id="ORV35871.1"/>
    </source>
</evidence>
<feature type="transmembrane region" description="Helical" evidence="1">
    <location>
        <begin position="246"/>
        <end position="266"/>
    </location>
</feature>
<reference evidence="3 6" key="2">
    <citation type="journal article" date="2019" name="Emerg. Microbes Infect.">
        <title>Comprehensive subspecies identification of 175 nontuberculous mycobacteria species based on 7547 genomic profiles.</title>
        <authorList>
            <person name="Matsumoto Y."/>
            <person name="Kinjo T."/>
            <person name="Motooka D."/>
            <person name="Nabeya D."/>
            <person name="Jung N."/>
            <person name="Uechi K."/>
            <person name="Horii T."/>
            <person name="Iida T."/>
            <person name="Fujita J."/>
            <person name="Nakamura S."/>
        </authorList>
    </citation>
    <scope>NUCLEOTIDE SEQUENCE [LARGE SCALE GENOMIC DNA]</scope>
    <source>
        <strain evidence="3 6">JCM 12405</strain>
    </source>
</reference>
<dbReference type="EMBL" id="LQOS01000068">
    <property type="protein sequence ID" value="ORV35871.1"/>
    <property type="molecule type" value="Genomic_DNA"/>
</dbReference>
<evidence type="ECO:0000313" key="3">
    <source>
        <dbReference type="EMBL" id="BBZ05901.1"/>
    </source>
</evidence>
<protein>
    <submittedName>
        <fullName evidence="3">Membrane protein</fullName>
    </submittedName>
</protein>
<dbReference type="KEGG" id="mdr:MDOR_00700"/>
<dbReference type="InterPro" id="IPR009597">
    <property type="entry name" value="DUF1206"/>
</dbReference>
<keyword evidence="1" id="KW-0472">Membrane</keyword>
<keyword evidence="1" id="KW-0812">Transmembrane</keyword>
<reference evidence="4 5" key="1">
    <citation type="submission" date="2016-01" db="EMBL/GenBank/DDBJ databases">
        <title>The new phylogeny of the genus Mycobacterium.</title>
        <authorList>
            <person name="Tarcisio F."/>
            <person name="Conor M."/>
            <person name="Antonella G."/>
            <person name="Elisabetta G."/>
            <person name="Giulia F.S."/>
            <person name="Sara T."/>
            <person name="Anna F."/>
            <person name="Clotilde B."/>
            <person name="Roberto B."/>
            <person name="Veronica D.S."/>
            <person name="Fabio R."/>
            <person name="Monica P."/>
            <person name="Olivier J."/>
            <person name="Enrico T."/>
            <person name="Nicola S."/>
        </authorList>
    </citation>
    <scope>NUCLEOTIDE SEQUENCE [LARGE SCALE GENOMIC DNA]</scope>
    <source>
        <strain evidence="4 5">DSM 44339</strain>
    </source>
</reference>
<gene>
    <name evidence="4" type="ORF">AWC01_17745</name>
    <name evidence="3" type="ORF">MDOR_00700</name>
</gene>
<feature type="domain" description="DUF1206" evidence="2">
    <location>
        <begin position="206"/>
        <end position="273"/>
    </location>
</feature>
<feature type="transmembrane region" description="Helical" evidence="1">
    <location>
        <begin position="67"/>
        <end position="86"/>
    </location>
</feature>
<reference evidence="3" key="3">
    <citation type="submission" date="2020-02" db="EMBL/GenBank/DDBJ databases">
        <authorList>
            <person name="Matsumoto Y."/>
            <person name="Motooka D."/>
            <person name="Nakamura S."/>
        </authorList>
    </citation>
    <scope>NUCLEOTIDE SEQUENCE</scope>
    <source>
        <strain evidence="3">JCM 12405</strain>
    </source>
</reference>
<accession>A0A1X1SXQ5</accession>
<feature type="transmembrane region" description="Helical" evidence="1">
    <location>
        <begin position="162"/>
        <end position="180"/>
    </location>
</feature>
<organism evidence="4 5">
    <name type="scientific">Mycolicibacterium doricum</name>
    <dbReference type="NCBI Taxonomy" id="126673"/>
    <lineage>
        <taxon>Bacteria</taxon>
        <taxon>Bacillati</taxon>
        <taxon>Actinomycetota</taxon>
        <taxon>Actinomycetes</taxon>
        <taxon>Mycobacteriales</taxon>
        <taxon>Mycobacteriaceae</taxon>
        <taxon>Mycolicibacterium</taxon>
    </lineage>
</organism>